<evidence type="ECO:0000313" key="3">
    <source>
        <dbReference type="Proteomes" id="UP000469558"/>
    </source>
</evidence>
<keyword evidence="1" id="KW-1133">Transmembrane helix</keyword>
<dbReference type="Proteomes" id="UP000469558">
    <property type="component" value="Unassembled WGS sequence"/>
</dbReference>
<protein>
    <recommendedName>
        <fullName evidence="4">Alternative oxidase</fullName>
    </recommendedName>
</protein>
<reference evidence="2 3" key="1">
    <citation type="submission" date="2018-05" db="EMBL/GenBank/DDBJ databases">
        <title>Genome sequencing and assembly of the regulated plant pathogen Lachnellula willkommii and related sister species for the development of diagnostic species identification markers.</title>
        <authorList>
            <person name="Giroux E."/>
            <person name="Bilodeau G."/>
        </authorList>
    </citation>
    <scope>NUCLEOTIDE SEQUENCE [LARGE SCALE GENOMIC DNA]</scope>
    <source>
        <strain evidence="2 3">CBS 268.59</strain>
    </source>
</reference>
<comment type="caution">
    <text evidence="2">The sequence shown here is derived from an EMBL/GenBank/DDBJ whole genome shotgun (WGS) entry which is preliminary data.</text>
</comment>
<dbReference type="OrthoDB" id="20368at2759"/>
<feature type="transmembrane region" description="Helical" evidence="1">
    <location>
        <begin position="12"/>
        <end position="28"/>
    </location>
</feature>
<evidence type="ECO:0000256" key="1">
    <source>
        <dbReference type="SAM" id="Phobius"/>
    </source>
</evidence>
<gene>
    <name evidence="2" type="ORF">LSUE1_G007122</name>
</gene>
<keyword evidence="1" id="KW-0812">Transmembrane</keyword>
<dbReference type="EMBL" id="QGMK01000828">
    <property type="protein sequence ID" value="TVY78176.1"/>
    <property type="molecule type" value="Genomic_DNA"/>
</dbReference>
<evidence type="ECO:0000313" key="2">
    <source>
        <dbReference type="EMBL" id="TVY78176.1"/>
    </source>
</evidence>
<proteinExistence type="predicted"/>
<dbReference type="CDD" id="cd11296">
    <property type="entry name" value="O-FucT_like"/>
    <property type="match status" value="1"/>
</dbReference>
<evidence type="ECO:0008006" key="4">
    <source>
        <dbReference type="Google" id="ProtNLM"/>
    </source>
</evidence>
<organism evidence="2 3">
    <name type="scientific">Lachnellula suecica</name>
    <dbReference type="NCBI Taxonomy" id="602035"/>
    <lineage>
        <taxon>Eukaryota</taxon>
        <taxon>Fungi</taxon>
        <taxon>Dikarya</taxon>
        <taxon>Ascomycota</taxon>
        <taxon>Pezizomycotina</taxon>
        <taxon>Leotiomycetes</taxon>
        <taxon>Helotiales</taxon>
        <taxon>Lachnaceae</taxon>
        <taxon>Lachnellula</taxon>
    </lineage>
</organism>
<keyword evidence="3" id="KW-1185">Reference proteome</keyword>
<name>A0A8T9CA60_9HELO</name>
<accession>A0A8T9CA60</accession>
<keyword evidence="1" id="KW-0472">Membrane</keyword>
<sequence length="463" mass="51501">MGPSKSPFSPPRLFVALLVVLGTTYYLFHAPGQGILPSFKSDVVQLTPKELFVKQMLEEEIDGPYNLEPLAALCRNKEQAPGLIIKCKAVPGGMGNVRNMMLNCYRFAIEAGGLSSGIIVPEIMKRGEDSLSNLFTDISYPFEHFFELPHFTTSFRTACPQIRLYDSQNDLWDLPSTAKEHEVDPQSLSAKHHPVANTLIDEAGQWRGAFYKWLNETAPPFSESRPVLVSFPPQLLRFPFKYDTPEFVATFGRLLLIREDVRKLAATVLYSLSSQYNLSLNLSGPIQQEKFYGAHLRTASDAAAVGWPGYDMQATNYLNSALASNLSLIYLTTGNPVDAARFSETAASKGITVTTKDALLAGEEFEFEREVMKRLSWDHLGMVDFDVLLRASKFGGMFESSFSWNTALRRHVIVSGGSWQEISPENQGVGEDDPACFDDALSTVFGPQDMGGVRWQFPMGLYP</sequence>
<dbReference type="AlphaFoldDB" id="A0A8T9CA60"/>